<dbReference type="EMBL" id="JAWWNJ010000003">
    <property type="protein sequence ID" value="KAK7059248.1"/>
    <property type="molecule type" value="Genomic_DNA"/>
</dbReference>
<keyword evidence="3" id="KW-1185">Reference proteome</keyword>
<gene>
    <name evidence="2" type="ORF">R3P38DRAFT_3167512</name>
</gene>
<organism evidence="2 3">
    <name type="scientific">Favolaschia claudopus</name>
    <dbReference type="NCBI Taxonomy" id="2862362"/>
    <lineage>
        <taxon>Eukaryota</taxon>
        <taxon>Fungi</taxon>
        <taxon>Dikarya</taxon>
        <taxon>Basidiomycota</taxon>
        <taxon>Agaricomycotina</taxon>
        <taxon>Agaricomycetes</taxon>
        <taxon>Agaricomycetidae</taxon>
        <taxon>Agaricales</taxon>
        <taxon>Marasmiineae</taxon>
        <taxon>Mycenaceae</taxon>
        <taxon>Favolaschia</taxon>
    </lineage>
</organism>
<protein>
    <submittedName>
        <fullName evidence="2">Uncharacterized protein</fullName>
    </submittedName>
</protein>
<feature type="compositionally biased region" description="Polar residues" evidence="1">
    <location>
        <begin position="91"/>
        <end position="104"/>
    </location>
</feature>
<reference evidence="2 3" key="1">
    <citation type="journal article" date="2024" name="J Genomics">
        <title>Draft genome sequencing and assembly of Favolaschia claudopus CIRM-BRFM 2984 isolated from oak limbs.</title>
        <authorList>
            <person name="Navarro D."/>
            <person name="Drula E."/>
            <person name="Chaduli D."/>
            <person name="Cazenave R."/>
            <person name="Ahrendt S."/>
            <person name="Wang J."/>
            <person name="Lipzen A."/>
            <person name="Daum C."/>
            <person name="Barry K."/>
            <person name="Grigoriev I.V."/>
            <person name="Favel A."/>
            <person name="Rosso M.N."/>
            <person name="Martin F."/>
        </authorList>
    </citation>
    <scope>NUCLEOTIDE SEQUENCE [LARGE SCALE GENOMIC DNA]</scope>
    <source>
        <strain evidence="2 3">CIRM-BRFM 2984</strain>
    </source>
</reference>
<dbReference type="AlphaFoldDB" id="A0AAW0E522"/>
<feature type="region of interest" description="Disordered" evidence="1">
    <location>
        <begin position="72"/>
        <end position="130"/>
    </location>
</feature>
<feature type="region of interest" description="Disordered" evidence="1">
    <location>
        <begin position="1"/>
        <end position="31"/>
    </location>
</feature>
<evidence type="ECO:0000313" key="3">
    <source>
        <dbReference type="Proteomes" id="UP001362999"/>
    </source>
</evidence>
<feature type="compositionally biased region" description="Basic residues" evidence="1">
    <location>
        <begin position="111"/>
        <end position="123"/>
    </location>
</feature>
<comment type="caution">
    <text evidence="2">The sequence shown here is derived from an EMBL/GenBank/DDBJ whole genome shotgun (WGS) entry which is preliminary data.</text>
</comment>
<sequence>MPPKRKKAPNSDAEYKPPKPPKQPRLGVDADADIDIFFHTSSAPASPRIHPAGAVDTVQKLVGSLPSLEPSTLSAACTPPRKGRQRAASESPISVPSPATSTIFESPAKPRGGRPRAKKHNIHSRSYFAI</sequence>
<name>A0AAW0E522_9AGAR</name>
<evidence type="ECO:0000256" key="1">
    <source>
        <dbReference type="SAM" id="MobiDB-lite"/>
    </source>
</evidence>
<proteinExistence type="predicted"/>
<accession>A0AAW0E522</accession>
<dbReference type="Proteomes" id="UP001362999">
    <property type="component" value="Unassembled WGS sequence"/>
</dbReference>
<evidence type="ECO:0000313" key="2">
    <source>
        <dbReference type="EMBL" id="KAK7059248.1"/>
    </source>
</evidence>